<comment type="similarity">
    <text evidence="20">Belongs to the dus family. Dus3 subfamily.</text>
</comment>
<comment type="catalytic activity">
    <reaction evidence="15">
        <text>5,6-dihydrouridine(47) in tRNA + NAD(+) = uridine(47) in tRNA + NADH + H(+)</text>
        <dbReference type="Rhea" id="RHEA:53364"/>
        <dbReference type="Rhea" id="RHEA-COMP:13539"/>
        <dbReference type="Rhea" id="RHEA-COMP:13540"/>
        <dbReference type="ChEBI" id="CHEBI:15378"/>
        <dbReference type="ChEBI" id="CHEBI:57540"/>
        <dbReference type="ChEBI" id="CHEBI:57945"/>
        <dbReference type="ChEBI" id="CHEBI:65315"/>
        <dbReference type="ChEBI" id="CHEBI:74443"/>
        <dbReference type="EC" id="1.3.1.89"/>
    </reaction>
    <physiologicalReaction direction="right-to-left" evidence="15">
        <dbReference type="Rhea" id="RHEA:53366"/>
    </physiologicalReaction>
</comment>
<gene>
    <name evidence="23" type="ORF">DERYTH_LOCUS2513</name>
</gene>
<dbReference type="GO" id="GO:0003723">
    <property type="term" value="F:RNA binding"/>
    <property type="evidence" value="ECO:0007669"/>
    <property type="project" value="TreeGrafter"/>
</dbReference>
<evidence type="ECO:0000256" key="5">
    <source>
        <dbReference type="ARBA" id="ARBA00022643"/>
    </source>
</evidence>
<accession>A0A9N8ZE28</accession>
<keyword evidence="8 19" id="KW-0479">Metal-binding</keyword>
<dbReference type="PROSITE" id="PS50103">
    <property type="entry name" value="ZF_C3H1"/>
    <property type="match status" value="1"/>
</dbReference>
<dbReference type="FunFam" id="3.20.20.70:FF:000067">
    <property type="entry name" value="tRNA-dihydrouridine(47) synthase [NAD(P)(+)]"/>
    <property type="match status" value="1"/>
</dbReference>
<comment type="catalytic activity">
    <reaction evidence="17">
        <text>a 5,6-dihydrouridine in mRNA + NADP(+) = a uridine in mRNA + NADPH + H(+)</text>
        <dbReference type="Rhea" id="RHEA:69855"/>
        <dbReference type="Rhea" id="RHEA-COMP:14658"/>
        <dbReference type="Rhea" id="RHEA-COMP:17789"/>
        <dbReference type="ChEBI" id="CHEBI:15378"/>
        <dbReference type="ChEBI" id="CHEBI:57783"/>
        <dbReference type="ChEBI" id="CHEBI:58349"/>
        <dbReference type="ChEBI" id="CHEBI:65315"/>
        <dbReference type="ChEBI" id="CHEBI:74443"/>
    </reaction>
    <physiologicalReaction direction="right-to-left" evidence="17">
        <dbReference type="Rhea" id="RHEA:69857"/>
    </physiologicalReaction>
</comment>
<dbReference type="Proteomes" id="UP000789405">
    <property type="component" value="Unassembled WGS sequence"/>
</dbReference>
<keyword evidence="6" id="KW-0507">mRNA processing</keyword>
<evidence type="ECO:0000256" key="8">
    <source>
        <dbReference type="ARBA" id="ARBA00022723"/>
    </source>
</evidence>
<dbReference type="EC" id="1.3.1.89" evidence="2 20"/>
<evidence type="ECO:0000256" key="6">
    <source>
        <dbReference type="ARBA" id="ARBA00022664"/>
    </source>
</evidence>
<dbReference type="InterPro" id="IPR013785">
    <property type="entry name" value="Aldolase_TIM"/>
</dbReference>
<keyword evidence="24" id="KW-1185">Reference proteome</keyword>
<keyword evidence="4 20" id="KW-0285">Flavoprotein</keyword>
<feature type="domain" description="C3H1-type" evidence="22">
    <location>
        <begin position="117"/>
        <end position="142"/>
    </location>
</feature>
<evidence type="ECO:0000256" key="20">
    <source>
        <dbReference type="RuleBase" id="RU291113"/>
    </source>
</evidence>
<evidence type="ECO:0000256" key="13">
    <source>
        <dbReference type="ARBA" id="ARBA00023002"/>
    </source>
</evidence>
<dbReference type="AlphaFoldDB" id="A0A9N8ZE28"/>
<dbReference type="Pfam" id="PF01207">
    <property type="entry name" value="Dus"/>
    <property type="match status" value="1"/>
</dbReference>
<evidence type="ECO:0000256" key="15">
    <source>
        <dbReference type="ARBA" id="ARBA00048266"/>
    </source>
</evidence>
<comment type="caution">
    <text evidence="23">The sequence shown here is derived from an EMBL/GenBank/DDBJ whole genome shotgun (WGS) entry which is preliminary data.</text>
</comment>
<evidence type="ECO:0000256" key="16">
    <source>
        <dbReference type="ARBA" id="ARBA00048342"/>
    </source>
</evidence>
<dbReference type="GO" id="GO:0006397">
    <property type="term" value="P:mRNA processing"/>
    <property type="evidence" value="ECO:0007669"/>
    <property type="project" value="UniProtKB-KW"/>
</dbReference>
<keyword evidence="9" id="KW-0677">Repeat</keyword>
<comment type="catalytic activity">
    <reaction evidence="18">
        <text>5,6-dihydrouridine(47) in tRNA + NADP(+) = uridine(47) in tRNA + NADPH + H(+)</text>
        <dbReference type="Rhea" id="RHEA:53360"/>
        <dbReference type="Rhea" id="RHEA-COMP:13539"/>
        <dbReference type="Rhea" id="RHEA-COMP:13540"/>
        <dbReference type="ChEBI" id="CHEBI:15378"/>
        <dbReference type="ChEBI" id="CHEBI:57783"/>
        <dbReference type="ChEBI" id="CHEBI:58349"/>
        <dbReference type="ChEBI" id="CHEBI:65315"/>
        <dbReference type="ChEBI" id="CHEBI:74443"/>
        <dbReference type="EC" id="1.3.1.89"/>
    </reaction>
    <physiologicalReaction direction="right-to-left" evidence="18">
        <dbReference type="Rhea" id="RHEA:53362"/>
    </physiologicalReaction>
</comment>
<dbReference type="PANTHER" id="PTHR45846:SF1">
    <property type="entry name" value="TRNA-DIHYDROURIDINE(47) SYNTHASE [NAD(P)(+)]-LIKE"/>
    <property type="match status" value="1"/>
</dbReference>
<evidence type="ECO:0000256" key="14">
    <source>
        <dbReference type="ARBA" id="ARBA00023027"/>
    </source>
</evidence>
<keyword evidence="14 20" id="KW-0520">NAD</keyword>
<dbReference type="OrthoDB" id="259935at2759"/>
<organism evidence="23 24">
    <name type="scientific">Dentiscutata erythropus</name>
    <dbReference type="NCBI Taxonomy" id="1348616"/>
    <lineage>
        <taxon>Eukaryota</taxon>
        <taxon>Fungi</taxon>
        <taxon>Fungi incertae sedis</taxon>
        <taxon>Mucoromycota</taxon>
        <taxon>Glomeromycotina</taxon>
        <taxon>Glomeromycetes</taxon>
        <taxon>Diversisporales</taxon>
        <taxon>Gigasporaceae</taxon>
        <taxon>Dentiscutata</taxon>
    </lineage>
</organism>
<dbReference type="EMBL" id="CAJVPY010000807">
    <property type="protein sequence ID" value="CAG8493016.1"/>
    <property type="molecule type" value="Genomic_DNA"/>
</dbReference>
<dbReference type="GO" id="GO:0050660">
    <property type="term" value="F:flavin adenine dinucleotide binding"/>
    <property type="evidence" value="ECO:0007669"/>
    <property type="project" value="UniProtKB-UniRule"/>
</dbReference>
<evidence type="ECO:0000256" key="18">
    <source>
        <dbReference type="ARBA" id="ARBA00049513"/>
    </source>
</evidence>
<evidence type="ECO:0000256" key="10">
    <source>
        <dbReference type="ARBA" id="ARBA00022771"/>
    </source>
</evidence>
<dbReference type="GO" id="GO:0008270">
    <property type="term" value="F:zinc ion binding"/>
    <property type="evidence" value="ECO:0007669"/>
    <property type="project" value="UniProtKB-KW"/>
</dbReference>
<evidence type="ECO:0000259" key="22">
    <source>
        <dbReference type="PROSITE" id="PS50103"/>
    </source>
</evidence>
<evidence type="ECO:0000313" key="24">
    <source>
        <dbReference type="Proteomes" id="UP000789405"/>
    </source>
</evidence>
<dbReference type="CDD" id="cd02801">
    <property type="entry name" value="DUS_like_FMN"/>
    <property type="match status" value="1"/>
</dbReference>
<name>A0A9N8ZE28_9GLOM</name>
<feature type="zinc finger region" description="C3H1-type" evidence="19">
    <location>
        <begin position="117"/>
        <end position="142"/>
    </location>
</feature>
<dbReference type="InterPro" id="IPR035587">
    <property type="entry name" value="DUS-like_FMN-bd"/>
</dbReference>
<dbReference type="InterPro" id="IPR000571">
    <property type="entry name" value="Znf_CCCH"/>
</dbReference>
<evidence type="ECO:0000256" key="12">
    <source>
        <dbReference type="ARBA" id="ARBA00022857"/>
    </source>
</evidence>
<reference evidence="23" key="1">
    <citation type="submission" date="2021-06" db="EMBL/GenBank/DDBJ databases">
        <authorList>
            <person name="Kallberg Y."/>
            <person name="Tangrot J."/>
            <person name="Rosling A."/>
        </authorList>
    </citation>
    <scope>NUCLEOTIDE SEQUENCE</scope>
    <source>
        <strain evidence="23">MA453B</strain>
    </source>
</reference>
<dbReference type="GO" id="GO:0102265">
    <property type="term" value="F:tRNA-dihydrouridine47 synthase activity"/>
    <property type="evidence" value="ECO:0007669"/>
    <property type="project" value="UniProtKB-EC"/>
</dbReference>
<evidence type="ECO:0000256" key="21">
    <source>
        <dbReference type="SAM" id="MobiDB-lite"/>
    </source>
</evidence>
<dbReference type="Pfam" id="PF25585">
    <property type="entry name" value="zf-CCCH_DUS3L"/>
    <property type="match status" value="1"/>
</dbReference>
<evidence type="ECO:0000256" key="11">
    <source>
        <dbReference type="ARBA" id="ARBA00022833"/>
    </source>
</evidence>
<dbReference type="PANTHER" id="PTHR45846">
    <property type="entry name" value="TRNA-DIHYDROURIDINE(47) SYNTHASE [NAD(P)(+)]-LIKE"/>
    <property type="match status" value="1"/>
</dbReference>
<comment type="catalytic activity">
    <reaction evidence="16">
        <text>a 5,6-dihydrouridine in mRNA + NAD(+) = a uridine in mRNA + NADH + H(+)</text>
        <dbReference type="Rhea" id="RHEA:69851"/>
        <dbReference type="Rhea" id="RHEA-COMP:14658"/>
        <dbReference type="Rhea" id="RHEA-COMP:17789"/>
        <dbReference type="ChEBI" id="CHEBI:15378"/>
        <dbReference type="ChEBI" id="CHEBI:57540"/>
        <dbReference type="ChEBI" id="CHEBI:57945"/>
        <dbReference type="ChEBI" id="CHEBI:65315"/>
        <dbReference type="ChEBI" id="CHEBI:74443"/>
    </reaction>
    <physiologicalReaction direction="right-to-left" evidence="16">
        <dbReference type="Rhea" id="RHEA:69853"/>
    </physiologicalReaction>
</comment>
<keyword evidence="12 20" id="KW-0521">NADP</keyword>
<evidence type="ECO:0000313" key="23">
    <source>
        <dbReference type="EMBL" id="CAG8493016.1"/>
    </source>
</evidence>
<comment type="cofactor">
    <cofactor evidence="1 20">
        <name>FMN</name>
        <dbReference type="ChEBI" id="CHEBI:58210"/>
    </cofactor>
</comment>
<evidence type="ECO:0000256" key="7">
    <source>
        <dbReference type="ARBA" id="ARBA00022694"/>
    </source>
</evidence>
<comment type="function">
    <text evidence="20">Catalyzes the synthesis of dihydrouridine, a modified base found in the D-loop of most tRNAs. Specifically modifies U47 in cytoplasmic tRNAs.</text>
</comment>
<evidence type="ECO:0000256" key="17">
    <source>
        <dbReference type="ARBA" id="ARBA00049447"/>
    </source>
</evidence>
<dbReference type="Gene3D" id="3.20.20.70">
    <property type="entry name" value="Aldolase class I"/>
    <property type="match status" value="1"/>
</dbReference>
<evidence type="ECO:0000256" key="19">
    <source>
        <dbReference type="PROSITE-ProRule" id="PRU00723"/>
    </source>
</evidence>
<evidence type="ECO:0000256" key="9">
    <source>
        <dbReference type="ARBA" id="ARBA00022737"/>
    </source>
</evidence>
<keyword evidence="5 20" id="KW-0288">FMN</keyword>
<keyword evidence="13 20" id="KW-0560">Oxidoreductase</keyword>
<evidence type="ECO:0000256" key="2">
    <source>
        <dbReference type="ARBA" id="ARBA00012376"/>
    </source>
</evidence>
<feature type="region of interest" description="Disordered" evidence="21">
    <location>
        <begin position="39"/>
        <end position="65"/>
    </location>
</feature>
<protein>
    <recommendedName>
        <fullName evidence="3 20">tRNA-dihydrouridine(47) synthase [NAD(P)(+)]</fullName>
        <ecNumber evidence="2 20">1.3.1.89</ecNumber>
    </recommendedName>
    <alternativeName>
        <fullName evidence="20">tRNA-dihydrouridine synthase 3</fullName>
    </alternativeName>
</protein>
<keyword evidence="7 20" id="KW-0819">tRNA processing</keyword>
<dbReference type="SUPFAM" id="SSF51395">
    <property type="entry name" value="FMN-linked oxidoreductases"/>
    <property type="match status" value="1"/>
</dbReference>
<evidence type="ECO:0000256" key="4">
    <source>
        <dbReference type="ARBA" id="ARBA00022630"/>
    </source>
</evidence>
<proteinExistence type="inferred from homology"/>
<evidence type="ECO:0000256" key="3">
    <source>
        <dbReference type="ARBA" id="ARBA00022143"/>
    </source>
</evidence>
<sequence>MNSSEEPSRRNGIAPIKPEYIIKKEDKFIKQEITTEVDLEDTPNDTVSEEPPKKKSRITRTRESNRKYKERAVKTFTEVKRLCHKTAVGEDCDFDQCKYDHDLNAFLEIKEKDIGGRCVNFEKFGKCRYGYKCRFSKAHTTPDGKLIVNEMLASLGIVEEKNGLTHEMQKLLRKNLYRFPKSDVYLKEIHGEISKQLEIEEQNKLAKLQATVTNKSDQMTTPQNQIIADDASTAEVNIQPTTELIDKNLVVQTLGDDNKTVCEMKSDDTVLTRVISEDFDASNDTPDVPLRACERKKLYLAPLTTVGNLPFRRICKEFGADITCGEMAMATNLLQGQQSEWALLKRHVSEDIFGVQICGCKAQHMVKCAEVLANEVEVDFIDINLGCPIDLVYNKGGGTALLRHDGRLGKIIRGMSRVTDIPITVKLRTGIQDDIPVAHKLMPKFENWGVSMAALHGRSRQQRYTKLADWKYISKVSYTVNEMPLFGNGDVLGYTDYYEHIEKHHVDGVMIGRGALIKPWLFDEIKSKRHYDISSRERLDIMKKFCDYGMEHWGSDSIGINQTRRFFCEWMSFLYRYIPVGLLEVLPQRINERPPFFRGRDELETLLASGNSNDWVKISEMFLGPAHESFKFVPKHVSNSYETNSFEG</sequence>
<keyword evidence="11 19" id="KW-0862">Zinc</keyword>
<evidence type="ECO:0000256" key="1">
    <source>
        <dbReference type="ARBA" id="ARBA00001917"/>
    </source>
</evidence>
<keyword evidence="10 19" id="KW-0863">Zinc-finger</keyword>